<keyword evidence="9" id="KW-1133">Transmembrane helix</keyword>
<dbReference type="FunFam" id="1.10.510.10:FF:001019">
    <property type="entry name" value="G-type lectin S-receptor-like serine/threonine-protein kinase B120"/>
    <property type="match status" value="1"/>
</dbReference>
<keyword evidence="5" id="KW-0418">Kinase</keyword>
<dbReference type="GO" id="GO:0048544">
    <property type="term" value="P:recognition of pollen"/>
    <property type="evidence" value="ECO:0007669"/>
    <property type="project" value="InterPro"/>
</dbReference>
<keyword evidence="7" id="KW-1015">Disulfide bond</keyword>
<evidence type="ECO:0000256" key="1">
    <source>
        <dbReference type="ARBA" id="ARBA00022527"/>
    </source>
</evidence>
<reference evidence="12 13" key="1">
    <citation type="submission" date="2022-01" db="EMBL/GenBank/DDBJ databases">
        <authorList>
            <person name="Xiong W."/>
            <person name="Schranz E."/>
        </authorList>
    </citation>
    <scope>NUCLEOTIDE SEQUENCE [LARGE SCALE GENOMIC DNA]</scope>
</reference>
<dbReference type="AlphaFoldDB" id="A0AAU9PE92"/>
<evidence type="ECO:0000256" key="9">
    <source>
        <dbReference type="SAM" id="Phobius"/>
    </source>
</evidence>
<dbReference type="EMBL" id="CAKMRJ010005634">
    <property type="protein sequence ID" value="CAH1448389.1"/>
    <property type="molecule type" value="Genomic_DNA"/>
</dbReference>
<dbReference type="PANTHER" id="PTHR27002:SF1082">
    <property type="entry name" value="OS06G0693000 PROTEIN"/>
    <property type="match status" value="1"/>
</dbReference>
<dbReference type="InterPro" id="IPR008271">
    <property type="entry name" value="Ser/Thr_kinase_AS"/>
</dbReference>
<dbReference type="CDD" id="cd01098">
    <property type="entry name" value="PAN_AP_plant"/>
    <property type="match status" value="1"/>
</dbReference>
<dbReference type="SMART" id="SM00220">
    <property type="entry name" value="S_TKc"/>
    <property type="match status" value="1"/>
</dbReference>
<evidence type="ECO:0000256" key="2">
    <source>
        <dbReference type="ARBA" id="ARBA00022679"/>
    </source>
</evidence>
<evidence type="ECO:0000256" key="5">
    <source>
        <dbReference type="ARBA" id="ARBA00022777"/>
    </source>
</evidence>
<evidence type="ECO:0000256" key="3">
    <source>
        <dbReference type="ARBA" id="ARBA00022729"/>
    </source>
</evidence>
<dbReference type="Pfam" id="PF08276">
    <property type="entry name" value="PAN_2"/>
    <property type="match status" value="1"/>
</dbReference>
<dbReference type="PANTHER" id="PTHR27002">
    <property type="entry name" value="RECEPTOR-LIKE SERINE/THREONINE-PROTEIN KINASE SD1-8"/>
    <property type="match status" value="1"/>
</dbReference>
<evidence type="ECO:0000259" key="11">
    <source>
        <dbReference type="PROSITE" id="PS50948"/>
    </source>
</evidence>
<organism evidence="12 13">
    <name type="scientific">Lactuca virosa</name>
    <dbReference type="NCBI Taxonomy" id="75947"/>
    <lineage>
        <taxon>Eukaryota</taxon>
        <taxon>Viridiplantae</taxon>
        <taxon>Streptophyta</taxon>
        <taxon>Embryophyta</taxon>
        <taxon>Tracheophyta</taxon>
        <taxon>Spermatophyta</taxon>
        <taxon>Magnoliopsida</taxon>
        <taxon>eudicotyledons</taxon>
        <taxon>Gunneridae</taxon>
        <taxon>Pentapetalae</taxon>
        <taxon>asterids</taxon>
        <taxon>campanulids</taxon>
        <taxon>Asterales</taxon>
        <taxon>Asteraceae</taxon>
        <taxon>Cichorioideae</taxon>
        <taxon>Cichorieae</taxon>
        <taxon>Lactucinae</taxon>
        <taxon>Lactuca</taxon>
    </lineage>
</organism>
<dbReference type="Pfam" id="PF00069">
    <property type="entry name" value="Pkinase"/>
    <property type="match status" value="1"/>
</dbReference>
<evidence type="ECO:0000256" key="7">
    <source>
        <dbReference type="ARBA" id="ARBA00023157"/>
    </source>
</evidence>
<keyword evidence="9" id="KW-0812">Transmembrane</keyword>
<keyword evidence="6" id="KW-0067">ATP-binding</keyword>
<dbReference type="SUPFAM" id="SSF56112">
    <property type="entry name" value="Protein kinase-like (PK-like)"/>
    <property type="match status" value="1"/>
</dbReference>
<dbReference type="SMART" id="SM00473">
    <property type="entry name" value="PAN_AP"/>
    <property type="match status" value="1"/>
</dbReference>
<dbReference type="Pfam" id="PF00954">
    <property type="entry name" value="S_locus_glycop"/>
    <property type="match status" value="1"/>
</dbReference>
<proteinExistence type="predicted"/>
<dbReference type="SUPFAM" id="SSF51110">
    <property type="entry name" value="alpha-D-mannose-specific plant lectins"/>
    <property type="match status" value="1"/>
</dbReference>
<dbReference type="InterPro" id="IPR011009">
    <property type="entry name" value="Kinase-like_dom_sf"/>
</dbReference>
<gene>
    <name evidence="12" type="ORF">LVIROSA_LOCUS33941</name>
</gene>
<dbReference type="InterPro" id="IPR003609">
    <property type="entry name" value="Pan_app"/>
</dbReference>
<feature type="domain" description="Protein kinase" evidence="10">
    <location>
        <begin position="269"/>
        <end position="476"/>
    </location>
</feature>
<dbReference type="GO" id="GO:0005524">
    <property type="term" value="F:ATP binding"/>
    <property type="evidence" value="ECO:0007669"/>
    <property type="project" value="UniProtKB-KW"/>
</dbReference>
<keyword evidence="9" id="KW-0472">Membrane</keyword>
<feature type="region of interest" description="Disordered" evidence="8">
    <location>
        <begin position="1"/>
        <end position="23"/>
    </location>
</feature>
<accession>A0AAU9PE92</accession>
<sequence length="476" mass="54117">MRVGTNGKTQGKDLLTSWKSDNDPTPGDFVVGLSGEQPPQAFTWRGSKPYWRSGPWDGGKFIGIPEQESGYSNLMTLMPENSQGGAYISINIHNSSDIRWLYLRHDGVSQLNYLDDVRNIWDLRWEAPANPCDVYGVCGVFSICTNKTLICECLKGFVPQSKDEWSISNWTRGCVRGNELLCEKNESSLASGKSKPDKFQVVSGIKLPDYYQYFPYMDMDDCKSLCLGNCSCKAYAFVEGINCMIWEQDLIDIEQFSFGGENLFLRLAYEESGEETKGAAVAVVISISVIGGVLALGGFIFCLYKWKKYKKGKKTKLNHFRGFAAVYKGMLDDGQQIAVKRLSGKERLLIYEYMINKSLDTFLFDPKKRMQLDWATRFNIIQGIGRGLIYLHRDSSLRIIHRDLKCSNILLDDKMNPKISDFGLARTFQMTQELANTRRIVGTYGYMSPEYAMRGEYRIHTSLTNLSTRTRMEVME</sequence>
<keyword evidence="4" id="KW-0547">Nucleotide-binding</keyword>
<keyword evidence="2" id="KW-0808">Transferase</keyword>
<feature type="transmembrane region" description="Helical" evidence="9">
    <location>
        <begin position="279"/>
        <end position="304"/>
    </location>
</feature>
<dbReference type="InterPro" id="IPR036426">
    <property type="entry name" value="Bulb-type_lectin_dom_sf"/>
</dbReference>
<dbReference type="GO" id="GO:0005886">
    <property type="term" value="C:plasma membrane"/>
    <property type="evidence" value="ECO:0007669"/>
    <property type="project" value="TreeGrafter"/>
</dbReference>
<feature type="domain" description="Apple" evidence="11">
    <location>
        <begin position="182"/>
        <end position="268"/>
    </location>
</feature>
<protein>
    <submittedName>
        <fullName evidence="12">Uncharacterized protein</fullName>
    </submittedName>
</protein>
<keyword evidence="1" id="KW-0723">Serine/threonine-protein kinase</keyword>
<evidence type="ECO:0000259" key="10">
    <source>
        <dbReference type="PROSITE" id="PS50011"/>
    </source>
</evidence>
<dbReference type="Gene3D" id="1.10.510.10">
    <property type="entry name" value="Transferase(Phosphotransferase) domain 1"/>
    <property type="match status" value="1"/>
</dbReference>
<dbReference type="PROSITE" id="PS00108">
    <property type="entry name" value="PROTEIN_KINASE_ST"/>
    <property type="match status" value="1"/>
</dbReference>
<name>A0AAU9PE92_9ASTR</name>
<evidence type="ECO:0000256" key="4">
    <source>
        <dbReference type="ARBA" id="ARBA00022741"/>
    </source>
</evidence>
<evidence type="ECO:0000256" key="8">
    <source>
        <dbReference type="SAM" id="MobiDB-lite"/>
    </source>
</evidence>
<dbReference type="PROSITE" id="PS50948">
    <property type="entry name" value="PAN"/>
    <property type="match status" value="1"/>
</dbReference>
<dbReference type="InterPro" id="IPR000719">
    <property type="entry name" value="Prot_kinase_dom"/>
</dbReference>
<dbReference type="InterPro" id="IPR000858">
    <property type="entry name" value="S_locus_glycoprot_dom"/>
</dbReference>
<evidence type="ECO:0000313" key="12">
    <source>
        <dbReference type="EMBL" id="CAH1448389.1"/>
    </source>
</evidence>
<dbReference type="Proteomes" id="UP001157418">
    <property type="component" value="Unassembled WGS sequence"/>
</dbReference>
<keyword evidence="3" id="KW-0732">Signal</keyword>
<keyword evidence="13" id="KW-1185">Reference proteome</keyword>
<dbReference type="PROSITE" id="PS50011">
    <property type="entry name" value="PROTEIN_KINASE_DOM"/>
    <property type="match status" value="1"/>
</dbReference>
<dbReference type="GO" id="GO:0004674">
    <property type="term" value="F:protein serine/threonine kinase activity"/>
    <property type="evidence" value="ECO:0007669"/>
    <property type="project" value="UniProtKB-KW"/>
</dbReference>
<comment type="caution">
    <text evidence="12">The sequence shown here is derived from an EMBL/GenBank/DDBJ whole genome shotgun (WGS) entry which is preliminary data.</text>
</comment>
<evidence type="ECO:0000313" key="13">
    <source>
        <dbReference type="Proteomes" id="UP001157418"/>
    </source>
</evidence>
<evidence type="ECO:0000256" key="6">
    <source>
        <dbReference type="ARBA" id="ARBA00022840"/>
    </source>
</evidence>